<sequence length="75" mass="8764">MIDTVMGYLDESSRASLLENYFPKLSHQTILLSTDSEIRKHIDLEKIENFIAKKFTLVRDKENQLTEVVEGYFPN</sequence>
<dbReference type="AlphaFoldDB" id="A0A8G0P631"/>
<proteinExistence type="predicted"/>
<accession>A0A8G0P631</accession>
<organism evidence="1">
    <name type="scientific">Flavobacterium columnare</name>
    <dbReference type="NCBI Taxonomy" id="996"/>
    <lineage>
        <taxon>Bacteria</taxon>
        <taxon>Pseudomonadati</taxon>
        <taxon>Bacteroidota</taxon>
        <taxon>Flavobacteriia</taxon>
        <taxon>Flavobacteriales</taxon>
        <taxon>Flavobacteriaceae</taxon>
        <taxon>Flavobacterium</taxon>
    </lineage>
</organism>
<dbReference type="Proteomes" id="UP000824721">
    <property type="component" value="Chromosome"/>
</dbReference>
<gene>
    <name evidence="1" type="ORF">JJC05_05095</name>
</gene>
<protein>
    <submittedName>
        <fullName evidence="1">Uncharacterized protein</fullName>
    </submittedName>
</protein>
<evidence type="ECO:0000313" key="1">
    <source>
        <dbReference type="EMBL" id="QYS89641.1"/>
    </source>
</evidence>
<name>A0A8G0P631_9FLAO</name>
<reference evidence="1" key="1">
    <citation type="submission" date="2020-12" db="EMBL/GenBank/DDBJ databases">
        <title>Genome sequencing of genetic groups of Flavobacterium columnare.</title>
        <authorList>
            <person name="Waldbieser G.C."/>
            <person name="Griffin M.J."/>
            <person name="LaFrentz B.R."/>
        </authorList>
    </citation>
    <scope>NUCLEOTIDE SEQUENCE</scope>
    <source>
        <strain evidence="1">90-106</strain>
    </source>
</reference>
<dbReference type="EMBL" id="CP067378">
    <property type="protein sequence ID" value="QYS89641.1"/>
    <property type="molecule type" value="Genomic_DNA"/>
</dbReference>
<dbReference type="KEGG" id="fdv:JJC05_05095"/>